<dbReference type="Gene3D" id="1.10.260.40">
    <property type="entry name" value="lambda repressor-like DNA-binding domains"/>
    <property type="match status" value="1"/>
</dbReference>
<dbReference type="InterPro" id="IPR001387">
    <property type="entry name" value="Cro/C1-type_HTH"/>
</dbReference>
<dbReference type="EMBL" id="JAAGNC010000162">
    <property type="protein sequence ID" value="NEC59953.1"/>
    <property type="molecule type" value="Genomic_DNA"/>
</dbReference>
<keyword evidence="3" id="KW-1185">Reference proteome</keyword>
<dbReference type="SUPFAM" id="SSF47413">
    <property type="entry name" value="lambda repressor-like DNA-binding domains"/>
    <property type="match status" value="1"/>
</dbReference>
<sequence>MDGTADTAGDAAESRTYSGPAFTSAVEDEFRTILGGALRTARKSRKMSLEDAARATGQVTNTVSWHEKGKTAIPVPRFVQYCIAYGLPPGALLDSALEEATGVRPPDTVTVDLEKLAQSGNPLASWAEAWLRNLPSYMQCRLRLTRPAQDRIAELSGWSREQLLGLLEAKPQFPQ</sequence>
<accession>A0ABX0C4Z4</accession>
<evidence type="ECO:0000313" key="2">
    <source>
        <dbReference type="EMBL" id="NEC59953.1"/>
    </source>
</evidence>
<dbReference type="Proteomes" id="UP000470404">
    <property type="component" value="Unassembled WGS sequence"/>
</dbReference>
<proteinExistence type="predicted"/>
<evidence type="ECO:0000259" key="1">
    <source>
        <dbReference type="PROSITE" id="PS50943"/>
    </source>
</evidence>
<dbReference type="InterPro" id="IPR010982">
    <property type="entry name" value="Lambda_DNA-bd_dom_sf"/>
</dbReference>
<comment type="caution">
    <text evidence="2">The sequence shown here is derived from an EMBL/GenBank/DDBJ whole genome shotgun (WGS) entry which is preliminary data.</text>
</comment>
<dbReference type="PROSITE" id="PS50943">
    <property type="entry name" value="HTH_CROC1"/>
    <property type="match status" value="1"/>
</dbReference>
<name>A0ABX0C4Z4_9PSEU</name>
<dbReference type="RefSeq" id="WP_107648980.1">
    <property type="nucleotide sequence ID" value="NZ_JAAGNC010000162.1"/>
</dbReference>
<feature type="domain" description="HTH cro/C1-type" evidence="1">
    <location>
        <begin position="38"/>
        <end position="92"/>
    </location>
</feature>
<organism evidence="2 3">
    <name type="scientific">Amycolatopsis rubida</name>
    <dbReference type="NCBI Taxonomy" id="112413"/>
    <lineage>
        <taxon>Bacteria</taxon>
        <taxon>Bacillati</taxon>
        <taxon>Actinomycetota</taxon>
        <taxon>Actinomycetes</taxon>
        <taxon>Pseudonocardiales</taxon>
        <taxon>Pseudonocardiaceae</taxon>
        <taxon>Amycolatopsis</taxon>
    </lineage>
</organism>
<evidence type="ECO:0000313" key="3">
    <source>
        <dbReference type="Proteomes" id="UP000470404"/>
    </source>
</evidence>
<dbReference type="SMART" id="SM00530">
    <property type="entry name" value="HTH_XRE"/>
    <property type="match status" value="1"/>
</dbReference>
<gene>
    <name evidence="2" type="ORF">G3I59_31305</name>
</gene>
<dbReference type="CDD" id="cd00093">
    <property type="entry name" value="HTH_XRE"/>
    <property type="match status" value="1"/>
</dbReference>
<reference evidence="2 3" key="1">
    <citation type="submission" date="2020-01" db="EMBL/GenBank/DDBJ databases">
        <title>Insect and environment-associated Actinomycetes.</title>
        <authorList>
            <person name="Currrie C."/>
            <person name="Chevrette M."/>
            <person name="Carlson C."/>
            <person name="Stubbendieck R."/>
            <person name="Wendt-Pienkowski E."/>
        </authorList>
    </citation>
    <scope>NUCLEOTIDE SEQUENCE [LARGE SCALE GENOMIC DNA]</scope>
    <source>
        <strain evidence="2 3">SID8386</strain>
    </source>
</reference>
<dbReference type="Pfam" id="PF13560">
    <property type="entry name" value="HTH_31"/>
    <property type="match status" value="1"/>
</dbReference>
<protein>
    <submittedName>
        <fullName evidence="2">Helix-turn-helix transcriptional regulator</fullName>
    </submittedName>
</protein>